<dbReference type="EMBL" id="JACBKZ010000012">
    <property type="protein sequence ID" value="KAF5937935.1"/>
    <property type="molecule type" value="Genomic_DNA"/>
</dbReference>
<dbReference type="PANTHER" id="PTHR14136">
    <property type="entry name" value="BTB_POZ DOMAIN-CONTAINING PROTEIN KCTD9"/>
    <property type="match status" value="1"/>
</dbReference>
<dbReference type="SUPFAM" id="SSF141571">
    <property type="entry name" value="Pentapeptide repeat-like"/>
    <property type="match status" value="1"/>
</dbReference>
<accession>A0A7J7GCB4</accession>
<dbReference type="Gene3D" id="2.160.20.80">
    <property type="entry name" value="E3 ubiquitin-protein ligase SopA"/>
    <property type="match status" value="2"/>
</dbReference>
<dbReference type="GO" id="GO:0051260">
    <property type="term" value="P:protein homooligomerization"/>
    <property type="evidence" value="ECO:0007669"/>
    <property type="project" value="InterPro"/>
</dbReference>
<comment type="caution">
    <text evidence="3">The sequence shown here is derived from an EMBL/GenBank/DDBJ whole genome shotgun (WGS) entry which is preliminary data.</text>
</comment>
<evidence type="ECO:0000259" key="2">
    <source>
        <dbReference type="SMART" id="SM00225"/>
    </source>
</evidence>
<dbReference type="InterPro" id="IPR003131">
    <property type="entry name" value="T1-type_BTB"/>
</dbReference>
<gene>
    <name evidence="3" type="ORF">HYC85_025441</name>
</gene>
<evidence type="ECO:0000313" key="4">
    <source>
        <dbReference type="Proteomes" id="UP000593564"/>
    </source>
</evidence>
<feature type="domain" description="BTB" evidence="2">
    <location>
        <begin position="10"/>
        <end position="112"/>
    </location>
</feature>
<protein>
    <recommendedName>
        <fullName evidence="2">BTB domain-containing protein</fullName>
    </recommendedName>
</protein>
<reference evidence="4" key="1">
    <citation type="journal article" date="2020" name="Nat. Commun.">
        <title>Genome assembly of wild tea tree DASZ reveals pedigree and selection history of tea varieties.</title>
        <authorList>
            <person name="Zhang W."/>
            <person name="Zhang Y."/>
            <person name="Qiu H."/>
            <person name="Guo Y."/>
            <person name="Wan H."/>
            <person name="Zhang X."/>
            <person name="Scossa F."/>
            <person name="Alseekh S."/>
            <person name="Zhang Q."/>
            <person name="Wang P."/>
            <person name="Xu L."/>
            <person name="Schmidt M.H."/>
            <person name="Jia X."/>
            <person name="Li D."/>
            <person name="Zhu A."/>
            <person name="Guo F."/>
            <person name="Chen W."/>
            <person name="Ni D."/>
            <person name="Usadel B."/>
            <person name="Fernie A.R."/>
            <person name="Wen W."/>
        </authorList>
    </citation>
    <scope>NUCLEOTIDE SEQUENCE [LARGE SCALE GENOMIC DNA]</scope>
    <source>
        <strain evidence="4">cv. G240</strain>
    </source>
</reference>
<dbReference type="SUPFAM" id="SSF54695">
    <property type="entry name" value="POZ domain"/>
    <property type="match status" value="1"/>
</dbReference>
<dbReference type="PANTHER" id="PTHR14136:SF17">
    <property type="entry name" value="BTB_POZ DOMAIN-CONTAINING PROTEIN KCTD9"/>
    <property type="match status" value="1"/>
</dbReference>
<dbReference type="InterPro" id="IPR000210">
    <property type="entry name" value="BTB/POZ_dom"/>
</dbReference>
<dbReference type="Pfam" id="PF00805">
    <property type="entry name" value="Pentapeptide"/>
    <property type="match status" value="2"/>
</dbReference>
<evidence type="ECO:0000256" key="1">
    <source>
        <dbReference type="ARBA" id="ARBA00004906"/>
    </source>
</evidence>
<keyword evidence="4" id="KW-1185">Reference proteome</keyword>
<proteinExistence type="predicted"/>
<dbReference type="Pfam" id="PF02214">
    <property type="entry name" value="BTB_2"/>
    <property type="match status" value="1"/>
</dbReference>
<dbReference type="Gene3D" id="3.30.710.10">
    <property type="entry name" value="Potassium Channel Kv1.1, Chain A"/>
    <property type="match status" value="1"/>
</dbReference>
<evidence type="ECO:0000313" key="3">
    <source>
        <dbReference type="EMBL" id="KAF5937935.1"/>
    </source>
</evidence>
<reference evidence="3 4" key="2">
    <citation type="submission" date="2020-07" db="EMBL/GenBank/DDBJ databases">
        <title>Genome assembly of wild tea tree DASZ reveals pedigree and selection history of tea varieties.</title>
        <authorList>
            <person name="Zhang W."/>
        </authorList>
    </citation>
    <scope>NUCLEOTIDE SEQUENCE [LARGE SCALE GENOMIC DNA]</scope>
    <source>
        <strain evidence="4">cv. G240</strain>
        <tissue evidence="3">Leaf</tissue>
    </source>
</reference>
<sequence length="332" mass="36821">MTMLSDVSSSLVRLNIGGKKFCTTVDTLTQREPDSMLAAMFSGRHTVCHDSDKGYVFVDRDGKHFRHVLNWLRDGVVPTLKDAEYSELLREAEYYQLLGLIDGINAVLDKRKDNEELDTELTRTDIIKCIQFEKVKFRGVNLSGLDLSKLDLSFVDFSYACLKNVFFSRANLQCAKFKIWSEVGDANQIWGMKGLGDVESPLQLPLSRSSPCQPKSDVDAEGSIFHNATLRDNLSVFFIISELCYMDLVRVIGLGADACLIDCSFCGADLRSAHLQTADLTNANLEGANLEGANLKGAKLSNANLRGANLQRAYLRHVNLRETVSIAATIAH</sequence>
<organism evidence="3 4">
    <name type="scientific">Camellia sinensis</name>
    <name type="common">Tea plant</name>
    <name type="synonym">Thea sinensis</name>
    <dbReference type="NCBI Taxonomy" id="4442"/>
    <lineage>
        <taxon>Eukaryota</taxon>
        <taxon>Viridiplantae</taxon>
        <taxon>Streptophyta</taxon>
        <taxon>Embryophyta</taxon>
        <taxon>Tracheophyta</taxon>
        <taxon>Spermatophyta</taxon>
        <taxon>Magnoliopsida</taxon>
        <taxon>eudicotyledons</taxon>
        <taxon>Gunneridae</taxon>
        <taxon>Pentapetalae</taxon>
        <taxon>asterids</taxon>
        <taxon>Ericales</taxon>
        <taxon>Theaceae</taxon>
        <taxon>Camellia</taxon>
    </lineage>
</organism>
<dbReference type="Proteomes" id="UP000593564">
    <property type="component" value="Unassembled WGS sequence"/>
</dbReference>
<dbReference type="InterPro" id="IPR001646">
    <property type="entry name" value="5peptide_repeat"/>
</dbReference>
<dbReference type="InterPro" id="IPR051082">
    <property type="entry name" value="Pentapeptide-BTB/POZ_domain"/>
</dbReference>
<name>A0A7J7GCB4_CAMSI</name>
<comment type="pathway">
    <text evidence="1">Protein modification; protein ubiquitination.</text>
</comment>
<dbReference type="SMART" id="SM00225">
    <property type="entry name" value="BTB"/>
    <property type="match status" value="1"/>
</dbReference>
<dbReference type="AlphaFoldDB" id="A0A7J7GCB4"/>
<dbReference type="InterPro" id="IPR011333">
    <property type="entry name" value="SKP1/BTB/POZ_sf"/>
</dbReference>